<evidence type="ECO:0000256" key="1">
    <source>
        <dbReference type="SAM" id="MobiDB-lite"/>
    </source>
</evidence>
<feature type="region of interest" description="Disordered" evidence="1">
    <location>
        <begin position="304"/>
        <end position="439"/>
    </location>
</feature>
<proteinExistence type="predicted"/>
<evidence type="ECO:0000313" key="2">
    <source>
        <dbReference type="EnsemblMetazoa" id="XP_003729045"/>
    </source>
</evidence>
<keyword evidence="3" id="KW-1185">Reference proteome</keyword>
<reference evidence="2" key="2">
    <citation type="submission" date="2021-01" db="UniProtKB">
        <authorList>
            <consortium name="EnsemblMetazoa"/>
        </authorList>
    </citation>
    <scope>IDENTIFICATION</scope>
</reference>
<organism evidence="2 3">
    <name type="scientific">Strongylocentrotus purpuratus</name>
    <name type="common">Purple sea urchin</name>
    <dbReference type="NCBI Taxonomy" id="7668"/>
    <lineage>
        <taxon>Eukaryota</taxon>
        <taxon>Metazoa</taxon>
        <taxon>Echinodermata</taxon>
        <taxon>Eleutherozoa</taxon>
        <taxon>Echinozoa</taxon>
        <taxon>Echinoidea</taxon>
        <taxon>Euechinoidea</taxon>
        <taxon>Echinacea</taxon>
        <taxon>Camarodonta</taxon>
        <taxon>Echinidea</taxon>
        <taxon>Strongylocentrotidae</taxon>
        <taxon>Strongylocentrotus</taxon>
    </lineage>
</organism>
<name>A0A7M7GM69_STRPU</name>
<feature type="compositionally biased region" description="Basic residues" evidence="1">
    <location>
        <begin position="31"/>
        <end position="40"/>
    </location>
</feature>
<dbReference type="InParanoid" id="A0A7M7GM69"/>
<feature type="compositionally biased region" description="Basic residues" evidence="1">
    <location>
        <begin position="312"/>
        <end position="328"/>
    </location>
</feature>
<dbReference type="RefSeq" id="XP_003729045.2">
    <property type="nucleotide sequence ID" value="XM_003728997.3"/>
</dbReference>
<dbReference type="OMA" id="NSWSGRY"/>
<feature type="compositionally biased region" description="Polar residues" evidence="1">
    <location>
        <begin position="72"/>
        <end position="83"/>
    </location>
</feature>
<feature type="region of interest" description="Disordered" evidence="1">
    <location>
        <begin position="27"/>
        <end position="154"/>
    </location>
</feature>
<sequence>MDPYELEQHVRFLHLYDAALAEQRQETMSRSLRRMRRHNSHTQLGQVNRSHPPPVKRADSSGQLELHRKSFSRPSSESGYNSNLEHRRLSRSLDRELTKRSSTVSDTGTYEGYPRVRRVSVIRKDPDNRPPTPPIIKRRGSSIRSHESMSPSVRFSTVEDIMSAYGHGNSWSGRYKPRKSIDRESNITANSINEFDDIRGRRSSSASRGHDEFDSGRRSSHGHRRESSSSRRASVSSRKASVSSRRSSVASSSRRPSTSSRMSQYDVPPMSIVSPNGIEGAEIMRRLSRVRELKEWERSLIMSRKNSTSSRRGSRSSRRRSTSSRRRSSVGYSTSSSSGSSSDSDSESDSDSSSSGSGTSDSDSDSSSSSGSETETENSRERKTSRSANAASKYNNAGIDRIDGGRTSQSNGGMAFAMDGDRVRRQRKNDASSAICAIL</sequence>
<accession>A0A7M7GM69</accession>
<dbReference type="KEGG" id="spu:100892067"/>
<dbReference type="GeneID" id="100892067"/>
<feature type="compositionally biased region" description="Basic and acidic residues" evidence="1">
    <location>
        <begin position="208"/>
        <end position="217"/>
    </location>
</feature>
<feature type="compositionally biased region" description="Basic and acidic residues" evidence="1">
    <location>
        <begin position="84"/>
        <end position="99"/>
    </location>
</feature>
<dbReference type="EnsemblMetazoa" id="XM_003728997">
    <property type="protein sequence ID" value="XP_003729045"/>
    <property type="gene ID" value="LOC100892067"/>
</dbReference>
<feature type="region of interest" description="Disordered" evidence="1">
    <location>
        <begin position="196"/>
        <end position="275"/>
    </location>
</feature>
<protein>
    <submittedName>
        <fullName evidence="2">Uncharacterized protein</fullName>
    </submittedName>
</protein>
<feature type="compositionally biased region" description="Low complexity" evidence="1">
    <location>
        <begin position="230"/>
        <end position="263"/>
    </location>
</feature>
<dbReference type="OrthoDB" id="10488976at2759"/>
<dbReference type="Proteomes" id="UP000007110">
    <property type="component" value="Unassembled WGS sequence"/>
</dbReference>
<evidence type="ECO:0000313" key="3">
    <source>
        <dbReference type="Proteomes" id="UP000007110"/>
    </source>
</evidence>
<dbReference type="AlphaFoldDB" id="A0A7M7GM69"/>
<feature type="compositionally biased region" description="Low complexity" evidence="1">
    <location>
        <begin position="329"/>
        <end position="343"/>
    </location>
</feature>
<feature type="compositionally biased region" description="Low complexity" evidence="1">
    <location>
        <begin position="351"/>
        <end position="373"/>
    </location>
</feature>
<reference evidence="3" key="1">
    <citation type="submission" date="2015-02" db="EMBL/GenBank/DDBJ databases">
        <title>Genome sequencing for Strongylocentrotus purpuratus.</title>
        <authorList>
            <person name="Murali S."/>
            <person name="Liu Y."/>
            <person name="Vee V."/>
            <person name="English A."/>
            <person name="Wang M."/>
            <person name="Skinner E."/>
            <person name="Han Y."/>
            <person name="Muzny D.M."/>
            <person name="Worley K.C."/>
            <person name="Gibbs R.A."/>
        </authorList>
    </citation>
    <scope>NUCLEOTIDE SEQUENCE</scope>
</reference>